<reference evidence="2" key="1">
    <citation type="submission" date="2018-05" db="EMBL/GenBank/DDBJ databases">
        <authorList>
            <person name="Lanie J.A."/>
            <person name="Ng W.-L."/>
            <person name="Kazmierczak K.M."/>
            <person name="Andrzejewski T.M."/>
            <person name="Davidsen T.M."/>
            <person name="Wayne K.J."/>
            <person name="Tettelin H."/>
            <person name="Glass J.I."/>
            <person name="Rusch D."/>
            <person name="Podicherti R."/>
            <person name="Tsui H.-C.T."/>
            <person name="Winkler M.E."/>
        </authorList>
    </citation>
    <scope>NUCLEOTIDE SEQUENCE</scope>
</reference>
<dbReference type="GO" id="GO:0051301">
    <property type="term" value="P:cell division"/>
    <property type="evidence" value="ECO:0007669"/>
    <property type="project" value="InterPro"/>
</dbReference>
<evidence type="ECO:0000259" key="1">
    <source>
        <dbReference type="SMART" id="SM00842"/>
    </source>
</evidence>
<evidence type="ECO:0000313" key="2">
    <source>
        <dbReference type="EMBL" id="SVC74303.1"/>
    </source>
</evidence>
<protein>
    <recommendedName>
        <fullName evidence="1">SHS2 domain-containing protein</fullName>
    </recommendedName>
</protein>
<dbReference type="SMART" id="SM00842">
    <property type="entry name" value="FtsA"/>
    <property type="match status" value="1"/>
</dbReference>
<gene>
    <name evidence="2" type="ORF">METZ01_LOCUS327157</name>
</gene>
<feature type="non-terminal residue" evidence="2">
    <location>
        <position position="72"/>
    </location>
</feature>
<dbReference type="InterPro" id="IPR003494">
    <property type="entry name" value="SHS2_FtsA"/>
</dbReference>
<name>A0A382PLQ5_9ZZZZ</name>
<dbReference type="EMBL" id="UINC01108303">
    <property type="protein sequence ID" value="SVC74303.1"/>
    <property type="molecule type" value="Genomic_DNA"/>
</dbReference>
<accession>A0A382PLQ5</accession>
<dbReference type="SUPFAM" id="SSF53067">
    <property type="entry name" value="Actin-like ATPase domain"/>
    <property type="match status" value="1"/>
</dbReference>
<feature type="domain" description="SHS2" evidence="1">
    <location>
        <begin position="2"/>
        <end position="71"/>
    </location>
</feature>
<proteinExistence type="predicted"/>
<dbReference type="InterPro" id="IPR043129">
    <property type="entry name" value="ATPase_NBD"/>
</dbReference>
<sequence length="72" mass="7418">VIAALDVGTSKVTCFIAERNSQGELAIVGIGQDTAEGLKAGTVTDMGAAVKSIGTAVHRAEVMADTRVRELF</sequence>
<dbReference type="AlphaFoldDB" id="A0A382PLQ5"/>
<feature type="non-terminal residue" evidence="2">
    <location>
        <position position="1"/>
    </location>
</feature>
<organism evidence="2">
    <name type="scientific">marine metagenome</name>
    <dbReference type="NCBI Taxonomy" id="408172"/>
    <lineage>
        <taxon>unclassified sequences</taxon>
        <taxon>metagenomes</taxon>
        <taxon>ecological metagenomes</taxon>
    </lineage>
</organism>